<accession>A0A846XVH4</accession>
<keyword evidence="1" id="KW-0472">Membrane</keyword>
<evidence type="ECO:0000313" key="2">
    <source>
        <dbReference type="EMBL" id="NKY49381.1"/>
    </source>
</evidence>
<feature type="transmembrane region" description="Helical" evidence="1">
    <location>
        <begin position="76"/>
        <end position="96"/>
    </location>
</feature>
<protein>
    <submittedName>
        <fullName evidence="2">HdeD family acid-resistance protein</fullName>
    </submittedName>
</protein>
<dbReference type="EMBL" id="JAAXOP010000002">
    <property type="protein sequence ID" value="NKY49381.1"/>
    <property type="molecule type" value="Genomic_DNA"/>
</dbReference>
<dbReference type="Pfam" id="PF03729">
    <property type="entry name" value="DUF308"/>
    <property type="match status" value="2"/>
</dbReference>
<feature type="transmembrane region" description="Helical" evidence="1">
    <location>
        <begin position="162"/>
        <end position="183"/>
    </location>
</feature>
<organism evidence="2 3">
    <name type="scientific">Nocardia vermiculata</name>
    <dbReference type="NCBI Taxonomy" id="257274"/>
    <lineage>
        <taxon>Bacteria</taxon>
        <taxon>Bacillati</taxon>
        <taxon>Actinomycetota</taxon>
        <taxon>Actinomycetes</taxon>
        <taxon>Mycobacteriales</taxon>
        <taxon>Nocardiaceae</taxon>
        <taxon>Nocardia</taxon>
    </lineage>
</organism>
<keyword evidence="1" id="KW-1133">Transmembrane helix</keyword>
<keyword evidence="3" id="KW-1185">Reference proteome</keyword>
<evidence type="ECO:0000256" key="1">
    <source>
        <dbReference type="SAM" id="Phobius"/>
    </source>
</evidence>
<dbReference type="Proteomes" id="UP000565711">
    <property type="component" value="Unassembled WGS sequence"/>
</dbReference>
<sequence>MTTSKESVSEGPLHLLARGAWQSMVVIGLLSVVVGIIVLIWPGPTLAVAGVLFGIYLLISGILQLVAAFGPHVGTGYRVLTLISGILSFILAFLCFRSIGSSLVLLGLWIGISWLFRGISAMVAGAEAPEGVPGRGWSVLFGVLLLIGGIALVVWPIHSITVLALVVGWWLIFMGAMEIVYAIEVRLVAKKTPASL</sequence>
<proteinExistence type="predicted"/>
<dbReference type="PANTHER" id="PTHR34989">
    <property type="entry name" value="PROTEIN HDED"/>
    <property type="match status" value="1"/>
</dbReference>
<dbReference type="RefSeq" id="WP_067868369.1">
    <property type="nucleotide sequence ID" value="NZ_JAAXOP010000002.1"/>
</dbReference>
<dbReference type="InterPro" id="IPR052712">
    <property type="entry name" value="Acid_resist_chaperone_HdeD"/>
</dbReference>
<dbReference type="PANTHER" id="PTHR34989:SF1">
    <property type="entry name" value="PROTEIN HDED"/>
    <property type="match status" value="1"/>
</dbReference>
<feature type="transmembrane region" description="Helical" evidence="1">
    <location>
        <begin position="20"/>
        <end position="41"/>
    </location>
</feature>
<evidence type="ECO:0000313" key="3">
    <source>
        <dbReference type="Proteomes" id="UP000565711"/>
    </source>
</evidence>
<feature type="transmembrane region" description="Helical" evidence="1">
    <location>
        <begin position="103"/>
        <end position="124"/>
    </location>
</feature>
<keyword evidence="1" id="KW-0812">Transmembrane</keyword>
<name>A0A846XVH4_9NOCA</name>
<comment type="caution">
    <text evidence="2">The sequence shown here is derived from an EMBL/GenBank/DDBJ whole genome shotgun (WGS) entry which is preliminary data.</text>
</comment>
<reference evidence="2 3" key="1">
    <citation type="submission" date="2020-04" db="EMBL/GenBank/DDBJ databases">
        <title>MicrobeNet Type strains.</title>
        <authorList>
            <person name="Nicholson A.C."/>
        </authorList>
    </citation>
    <scope>NUCLEOTIDE SEQUENCE [LARGE SCALE GENOMIC DNA]</scope>
    <source>
        <strain evidence="2 3">JCM 12354</strain>
    </source>
</reference>
<dbReference type="GO" id="GO:0005886">
    <property type="term" value="C:plasma membrane"/>
    <property type="evidence" value="ECO:0007669"/>
    <property type="project" value="TreeGrafter"/>
</dbReference>
<feature type="transmembrane region" description="Helical" evidence="1">
    <location>
        <begin position="136"/>
        <end position="155"/>
    </location>
</feature>
<gene>
    <name evidence="2" type="ORF">HGA08_04030</name>
</gene>
<dbReference type="InterPro" id="IPR005325">
    <property type="entry name" value="DUF308_memb"/>
</dbReference>
<feature type="transmembrane region" description="Helical" evidence="1">
    <location>
        <begin position="48"/>
        <end position="70"/>
    </location>
</feature>
<dbReference type="AlphaFoldDB" id="A0A846XVH4"/>